<feature type="transmembrane region" description="Helical" evidence="1">
    <location>
        <begin position="460"/>
        <end position="478"/>
    </location>
</feature>
<feature type="transmembrane region" description="Helical" evidence="1">
    <location>
        <begin position="284"/>
        <end position="310"/>
    </location>
</feature>
<sequence>MASVQSDTTYTKAEVAKHYTEGDLWIIISGRVYDCTGWLKDHPGGMRPLLKSAGKDATSMFDLMHQAGTLEKWQHRAPQIGMIKGQGTFLISDQPSDTNKPISATDEGSLYEADDKYAQLFAGVKRSYDWEVYRGGLVQMAVYFAIYATCYAYVYRMTNPYHVLFAIPLGWAAFCIVSIGHEGYHHTLAPADSCLNEVLAYLSMDCLLTSRDTWHYSHHKVHHGSPWSEDPQDRQRLFGPCILTETMHLIKTVLMYWCRDLRSAICDPSCSGRLRSFFAIFVKFTLLLHLPLNGLVGFVFSLVININYFVLLAHGLPVRTTTDDLLLKQLRTSIDTFPHSYVGLFLSGALSNHGVHHVFPSLPRSLHKWGSDKLRKFFPDEYRVIDNCSQLFALWVLRDQQPEETVLMKDIVKKAEGYLVAVKVIFYFIVAVFVVMCCCFVFLIFILSLKCIQSYYCKKLILDLVSVVILCAVVAFLPPVRITEYIPSIKQQH</sequence>
<reference evidence="3" key="1">
    <citation type="submission" date="2021-02" db="EMBL/GenBank/DDBJ databases">
        <authorList>
            <person name="Dougan E. K."/>
            <person name="Rhodes N."/>
            <person name="Thang M."/>
            <person name="Chan C."/>
        </authorList>
    </citation>
    <scope>NUCLEOTIDE SEQUENCE</scope>
</reference>
<proteinExistence type="predicted"/>
<protein>
    <recommendedName>
        <fullName evidence="2">Cytochrome b5 heme-binding domain-containing protein</fullName>
    </recommendedName>
</protein>
<dbReference type="PROSITE" id="PS50255">
    <property type="entry name" value="CYTOCHROME_B5_2"/>
    <property type="match status" value="1"/>
</dbReference>
<evidence type="ECO:0000259" key="2">
    <source>
        <dbReference type="PROSITE" id="PS50255"/>
    </source>
</evidence>
<name>A0A813EL49_POLGL</name>
<dbReference type="SMART" id="SM01117">
    <property type="entry name" value="Cyt-b5"/>
    <property type="match status" value="1"/>
</dbReference>
<comment type="caution">
    <text evidence="3">The sequence shown here is derived from an EMBL/GenBank/DDBJ whole genome shotgun (WGS) entry which is preliminary data.</text>
</comment>
<dbReference type="Proteomes" id="UP000654075">
    <property type="component" value="Unassembled WGS sequence"/>
</dbReference>
<feature type="transmembrane region" description="Helical" evidence="1">
    <location>
        <begin position="161"/>
        <end position="180"/>
    </location>
</feature>
<dbReference type="OrthoDB" id="260519at2759"/>
<evidence type="ECO:0000313" key="4">
    <source>
        <dbReference type="Proteomes" id="UP000654075"/>
    </source>
</evidence>
<feature type="domain" description="Cytochrome b5 heme-binding" evidence="2">
    <location>
        <begin position="7"/>
        <end position="84"/>
    </location>
</feature>
<accession>A0A813EL49</accession>
<keyword evidence="1" id="KW-0472">Membrane</keyword>
<feature type="transmembrane region" description="Helical" evidence="1">
    <location>
        <begin position="135"/>
        <end position="155"/>
    </location>
</feature>
<dbReference type="InterPro" id="IPR001199">
    <property type="entry name" value="Cyt_B5-like_heme/steroid-bd"/>
</dbReference>
<organism evidence="3 4">
    <name type="scientific">Polarella glacialis</name>
    <name type="common">Dinoflagellate</name>
    <dbReference type="NCBI Taxonomy" id="89957"/>
    <lineage>
        <taxon>Eukaryota</taxon>
        <taxon>Sar</taxon>
        <taxon>Alveolata</taxon>
        <taxon>Dinophyceae</taxon>
        <taxon>Suessiales</taxon>
        <taxon>Suessiaceae</taxon>
        <taxon>Polarella</taxon>
    </lineage>
</organism>
<dbReference type="InterPro" id="IPR036400">
    <property type="entry name" value="Cyt_B5-like_heme/steroid_sf"/>
</dbReference>
<dbReference type="GO" id="GO:0042759">
    <property type="term" value="P:long-chain fatty acid biosynthetic process"/>
    <property type="evidence" value="ECO:0007669"/>
    <property type="project" value="UniProtKB-ARBA"/>
</dbReference>
<dbReference type="GO" id="GO:0016020">
    <property type="term" value="C:membrane"/>
    <property type="evidence" value="ECO:0007669"/>
    <property type="project" value="TreeGrafter"/>
</dbReference>
<dbReference type="PANTHER" id="PTHR19353">
    <property type="entry name" value="FATTY ACID DESATURASE 2"/>
    <property type="match status" value="1"/>
</dbReference>
<evidence type="ECO:0000256" key="1">
    <source>
        <dbReference type="SAM" id="Phobius"/>
    </source>
</evidence>
<keyword evidence="1" id="KW-0812">Transmembrane</keyword>
<dbReference type="InterPro" id="IPR012171">
    <property type="entry name" value="Fatty_acid_desaturase"/>
</dbReference>
<dbReference type="PANTHER" id="PTHR19353:SF19">
    <property type="entry name" value="DELTA(5) FATTY ACID DESATURASE C-RELATED"/>
    <property type="match status" value="1"/>
</dbReference>
<dbReference type="GO" id="GO:0006636">
    <property type="term" value="P:unsaturated fatty acid biosynthetic process"/>
    <property type="evidence" value="ECO:0007669"/>
    <property type="project" value="UniProtKB-ARBA"/>
</dbReference>
<dbReference type="InterPro" id="IPR005804">
    <property type="entry name" value="FA_desaturase_dom"/>
</dbReference>
<dbReference type="Pfam" id="PF00173">
    <property type="entry name" value="Cyt-b5"/>
    <property type="match status" value="1"/>
</dbReference>
<keyword evidence="1" id="KW-1133">Transmembrane helix</keyword>
<feature type="transmembrane region" description="Helical" evidence="1">
    <location>
        <begin position="424"/>
        <end position="448"/>
    </location>
</feature>
<dbReference type="Pfam" id="PF00487">
    <property type="entry name" value="FA_desaturase"/>
    <property type="match status" value="1"/>
</dbReference>
<gene>
    <name evidence="3" type="ORF">PGLA1383_LOCUS19933</name>
</gene>
<dbReference type="Gene3D" id="3.10.120.10">
    <property type="entry name" value="Cytochrome b5-like heme/steroid binding domain"/>
    <property type="match status" value="1"/>
</dbReference>
<keyword evidence="4" id="KW-1185">Reference proteome</keyword>
<dbReference type="SUPFAM" id="SSF55856">
    <property type="entry name" value="Cytochrome b5-like heme/steroid binding domain"/>
    <property type="match status" value="1"/>
</dbReference>
<dbReference type="GO" id="GO:0016717">
    <property type="term" value="F:oxidoreductase activity, acting on paired donors, with oxidation of a pair of donors resulting in the reduction of molecular oxygen to two molecules of water"/>
    <property type="evidence" value="ECO:0007669"/>
    <property type="project" value="TreeGrafter"/>
</dbReference>
<evidence type="ECO:0000313" key="3">
    <source>
        <dbReference type="EMBL" id="CAE8601646.1"/>
    </source>
</evidence>
<dbReference type="EMBL" id="CAJNNV010013382">
    <property type="protein sequence ID" value="CAE8601646.1"/>
    <property type="molecule type" value="Genomic_DNA"/>
</dbReference>
<dbReference type="AlphaFoldDB" id="A0A813EL49"/>